<dbReference type="SUPFAM" id="SSF52821">
    <property type="entry name" value="Rhodanese/Cell cycle control phosphatase"/>
    <property type="match status" value="2"/>
</dbReference>
<dbReference type="Proteomes" id="UP000430692">
    <property type="component" value="Unassembled WGS sequence"/>
</dbReference>
<dbReference type="Pfam" id="PF00581">
    <property type="entry name" value="Rhodanese"/>
    <property type="match status" value="2"/>
</dbReference>
<name>A0A6I4VT85_9BACL</name>
<comment type="caution">
    <text evidence="4">The sequence shown here is derived from an EMBL/GenBank/DDBJ whole genome shotgun (WGS) entry which is preliminary data.</text>
</comment>
<keyword evidence="2" id="KW-0677">Repeat</keyword>
<dbReference type="CDD" id="cd01449">
    <property type="entry name" value="TST_Repeat_2"/>
    <property type="match status" value="1"/>
</dbReference>
<dbReference type="RefSeq" id="WP_160801051.1">
    <property type="nucleotide sequence ID" value="NZ_WUUL01000004.1"/>
</dbReference>
<dbReference type="PANTHER" id="PTHR11364">
    <property type="entry name" value="THIOSULFATE SULFERTANSFERASE"/>
    <property type="match status" value="1"/>
</dbReference>
<evidence type="ECO:0000313" key="4">
    <source>
        <dbReference type="EMBL" id="MXQ53698.1"/>
    </source>
</evidence>
<dbReference type="SMART" id="SM00450">
    <property type="entry name" value="RHOD"/>
    <property type="match status" value="2"/>
</dbReference>
<accession>A0A6I4VT85</accession>
<organism evidence="4 5">
    <name type="scientific">Shimazuella alba</name>
    <dbReference type="NCBI Taxonomy" id="2690964"/>
    <lineage>
        <taxon>Bacteria</taxon>
        <taxon>Bacillati</taxon>
        <taxon>Bacillota</taxon>
        <taxon>Bacilli</taxon>
        <taxon>Bacillales</taxon>
        <taxon>Thermoactinomycetaceae</taxon>
        <taxon>Shimazuella</taxon>
    </lineage>
</organism>
<dbReference type="InterPro" id="IPR001763">
    <property type="entry name" value="Rhodanese-like_dom"/>
</dbReference>
<feature type="domain" description="Rhodanese" evidence="3">
    <location>
        <begin position="163"/>
        <end position="273"/>
    </location>
</feature>
<dbReference type="CDD" id="cd01448">
    <property type="entry name" value="TST_Repeat_1"/>
    <property type="match status" value="1"/>
</dbReference>
<gene>
    <name evidence="4" type="ORF">GSM42_08150</name>
</gene>
<keyword evidence="1 4" id="KW-0808">Transferase</keyword>
<dbReference type="InterPro" id="IPR036873">
    <property type="entry name" value="Rhodanese-like_dom_sf"/>
</dbReference>
<evidence type="ECO:0000256" key="1">
    <source>
        <dbReference type="ARBA" id="ARBA00022679"/>
    </source>
</evidence>
<dbReference type="EMBL" id="WUUL01000004">
    <property type="protein sequence ID" value="MXQ53698.1"/>
    <property type="molecule type" value="Genomic_DNA"/>
</dbReference>
<evidence type="ECO:0000256" key="2">
    <source>
        <dbReference type="ARBA" id="ARBA00022737"/>
    </source>
</evidence>
<keyword evidence="5" id="KW-1185">Reference proteome</keyword>
<evidence type="ECO:0000259" key="3">
    <source>
        <dbReference type="PROSITE" id="PS50206"/>
    </source>
</evidence>
<protein>
    <submittedName>
        <fullName evidence="4">Sulfurtransferase</fullName>
    </submittedName>
</protein>
<dbReference type="InterPro" id="IPR045078">
    <property type="entry name" value="TST/MPST-like"/>
</dbReference>
<feature type="domain" description="Rhodanese" evidence="3">
    <location>
        <begin position="16"/>
        <end position="133"/>
    </location>
</feature>
<dbReference type="Gene3D" id="3.40.250.10">
    <property type="entry name" value="Rhodanese-like domain"/>
    <property type="match status" value="2"/>
</dbReference>
<dbReference type="AlphaFoldDB" id="A0A6I4VT85"/>
<dbReference type="PANTHER" id="PTHR11364:SF27">
    <property type="entry name" value="SULFURTRANSFERASE"/>
    <property type="match status" value="1"/>
</dbReference>
<dbReference type="GO" id="GO:0004792">
    <property type="term" value="F:thiosulfate-cyanide sulfurtransferase activity"/>
    <property type="evidence" value="ECO:0007669"/>
    <property type="project" value="TreeGrafter"/>
</dbReference>
<reference evidence="4 5" key="1">
    <citation type="submission" date="2019-12" db="EMBL/GenBank/DDBJ databases">
        <title>Whole-genome analyses of novel actinobacteria.</title>
        <authorList>
            <person name="Sahin N."/>
            <person name="Saygin H."/>
        </authorList>
    </citation>
    <scope>NUCLEOTIDE SEQUENCE [LARGE SCALE GENOMIC DNA]</scope>
    <source>
        <strain evidence="4 5">KC615</strain>
    </source>
</reference>
<sequence length="278" mass="31207">MTDRIVSMNWVRDHLHNSDVVLADCRFILGQSNGKASLKEYLPSAVYFDLEKDLSASVQKHGGRHPLPEISTLVQTIQNAGINANTHVIAYDDQDGAMASRLWWLLTYVGHKKVSVMDGNFSEWKKLGYPVTNETCERKPSTFVPLLQPQMLVSMEEVKQKLTHPDAAIIDSREEKRYLGETEPIDSVAGHIPNALHSFWKDAKDENGHFRSSKQLQEHFKKIPSAKEIIVYCGSGITATPNVLALQEAGFENVKLYAGSWSDWISYPDNPVAKGKEN</sequence>
<proteinExistence type="predicted"/>
<evidence type="ECO:0000313" key="5">
    <source>
        <dbReference type="Proteomes" id="UP000430692"/>
    </source>
</evidence>
<dbReference type="PROSITE" id="PS50206">
    <property type="entry name" value="RHODANESE_3"/>
    <property type="match status" value="2"/>
</dbReference>